<accession>A0A0I9Z9X4</accession>
<keyword evidence="1" id="KW-1133">Transmembrane helix</keyword>
<keyword evidence="1" id="KW-0812">Transmembrane</keyword>
<dbReference type="Proteomes" id="UP000036334">
    <property type="component" value="Unassembled WGS sequence"/>
</dbReference>
<proteinExistence type="predicted"/>
<dbReference type="RefSeq" id="WP_047314785.1">
    <property type="nucleotide sequence ID" value="NZ_LDPQ01000008.1"/>
</dbReference>
<feature type="transmembrane region" description="Helical" evidence="1">
    <location>
        <begin position="54"/>
        <end position="76"/>
    </location>
</feature>
<dbReference type="EMBL" id="LDPR01000010">
    <property type="protein sequence ID" value="KLO36124.1"/>
    <property type="molecule type" value="Genomic_DNA"/>
</dbReference>
<keyword evidence="3" id="KW-1185">Reference proteome</keyword>
<dbReference type="PATRIC" id="fig|29311.18.peg.4201"/>
<name>A0A0I9Z9X4_9MYCO</name>
<dbReference type="AlphaFoldDB" id="A0A0I9Z9X4"/>
<gene>
    <name evidence="2" type="ORF">ABH38_12990</name>
</gene>
<evidence type="ECO:0000256" key="1">
    <source>
        <dbReference type="SAM" id="Phobius"/>
    </source>
</evidence>
<protein>
    <submittedName>
        <fullName evidence="2">Uncharacterized protein</fullName>
    </submittedName>
</protein>
<evidence type="ECO:0000313" key="3">
    <source>
        <dbReference type="Proteomes" id="UP000036334"/>
    </source>
</evidence>
<sequence>MVLEIFVIAGLIRNRPITESLIEWFRPGWAAHHITNHAWSEKDARAYHRTHMRLTLALGTDAVVLAILLGGIEYFLRRRRTVPQPPSALHGCASRSTRGG</sequence>
<comment type="caution">
    <text evidence="2">The sequence shown here is derived from an EMBL/GenBank/DDBJ whole genome shotgun (WGS) entry which is preliminary data.</text>
</comment>
<reference evidence="2 3" key="1">
    <citation type="submission" date="2015-05" db="EMBL/GenBank/DDBJ databases">
        <title>Genome sequence of Mycobacterium haemophilum.</title>
        <authorList>
            <person name="Greninger A.L."/>
            <person name="Cunningham G."/>
            <person name="Miller S."/>
        </authorList>
    </citation>
    <scope>NUCLEOTIDE SEQUENCE [LARGE SCALE GENOMIC DNA]</scope>
    <source>
        <strain evidence="3">UC1</strain>
    </source>
</reference>
<organism evidence="2 3">
    <name type="scientific">Mycobacterium haemophilum</name>
    <dbReference type="NCBI Taxonomy" id="29311"/>
    <lineage>
        <taxon>Bacteria</taxon>
        <taxon>Bacillati</taxon>
        <taxon>Actinomycetota</taxon>
        <taxon>Actinomycetes</taxon>
        <taxon>Mycobacteriales</taxon>
        <taxon>Mycobacteriaceae</taxon>
        <taxon>Mycobacterium</taxon>
    </lineage>
</organism>
<evidence type="ECO:0000313" key="2">
    <source>
        <dbReference type="EMBL" id="KLO36124.1"/>
    </source>
</evidence>
<dbReference type="OrthoDB" id="4544430at2"/>
<keyword evidence="1" id="KW-0472">Membrane</keyword>